<dbReference type="AlphaFoldDB" id="A0A915HI67"/>
<dbReference type="WBParaSite" id="nRc.2.0.1.t01702-RA">
    <property type="protein sequence ID" value="nRc.2.0.1.t01702-RA"/>
    <property type="gene ID" value="nRc.2.0.1.g01702"/>
</dbReference>
<protein>
    <submittedName>
        <fullName evidence="3">Secreted protein</fullName>
    </submittedName>
</protein>
<evidence type="ECO:0000256" key="1">
    <source>
        <dbReference type="SAM" id="SignalP"/>
    </source>
</evidence>
<evidence type="ECO:0000313" key="2">
    <source>
        <dbReference type="Proteomes" id="UP000887565"/>
    </source>
</evidence>
<organism evidence="2 3">
    <name type="scientific">Romanomermis culicivorax</name>
    <name type="common">Nematode worm</name>
    <dbReference type="NCBI Taxonomy" id="13658"/>
    <lineage>
        <taxon>Eukaryota</taxon>
        <taxon>Metazoa</taxon>
        <taxon>Ecdysozoa</taxon>
        <taxon>Nematoda</taxon>
        <taxon>Enoplea</taxon>
        <taxon>Dorylaimia</taxon>
        <taxon>Mermithida</taxon>
        <taxon>Mermithoidea</taxon>
        <taxon>Mermithidae</taxon>
        <taxon>Romanomermis</taxon>
    </lineage>
</organism>
<name>A0A915HI67_ROMCU</name>
<reference evidence="3" key="1">
    <citation type="submission" date="2022-11" db="UniProtKB">
        <authorList>
            <consortium name="WormBaseParasite"/>
        </authorList>
    </citation>
    <scope>IDENTIFICATION</scope>
</reference>
<dbReference type="Proteomes" id="UP000887565">
    <property type="component" value="Unplaced"/>
</dbReference>
<keyword evidence="1" id="KW-0732">Signal</keyword>
<proteinExistence type="predicted"/>
<feature type="chain" id="PRO_5037930921" evidence="1">
    <location>
        <begin position="19"/>
        <end position="87"/>
    </location>
</feature>
<accession>A0A915HI67</accession>
<evidence type="ECO:0000313" key="3">
    <source>
        <dbReference type="WBParaSite" id="nRc.2.0.1.t01702-RA"/>
    </source>
</evidence>
<sequence>MISQSFFGLSVAMQIVCASHWSCTLSICMSTSQSRLCQQQGAQKSFNVQNSTSMKKVRLKLQPVKFNFHVESMLKASIDSFNYNLNG</sequence>
<feature type="signal peptide" evidence="1">
    <location>
        <begin position="1"/>
        <end position="18"/>
    </location>
</feature>
<keyword evidence="2" id="KW-1185">Reference proteome</keyword>